<dbReference type="AlphaFoldDB" id="A0A8X8KJW5"/>
<protein>
    <submittedName>
        <fullName evidence="2">MFS transporter</fullName>
    </submittedName>
</protein>
<keyword evidence="1" id="KW-1133">Transmembrane helix</keyword>
<dbReference type="Proteomes" id="UP000665944">
    <property type="component" value="Unassembled WGS sequence"/>
</dbReference>
<dbReference type="EMBL" id="JAGHKT020000054">
    <property type="protein sequence ID" value="MCM5673531.1"/>
    <property type="molecule type" value="Genomic_DNA"/>
</dbReference>
<organism evidence="2 3">
    <name type="scientific">Staphylococcus hominis</name>
    <dbReference type="NCBI Taxonomy" id="1290"/>
    <lineage>
        <taxon>Bacteria</taxon>
        <taxon>Bacillati</taxon>
        <taxon>Bacillota</taxon>
        <taxon>Bacilli</taxon>
        <taxon>Bacillales</taxon>
        <taxon>Staphylococcaceae</taxon>
        <taxon>Staphylococcus</taxon>
    </lineage>
</organism>
<sequence>DIRIDEITDKYNKGAYYSLLGLQNIGSLLAPVIGGLIITQFKSGMLIFSILSLITSFSIVLFYKSNKIKI</sequence>
<keyword evidence="1" id="KW-0472">Membrane</keyword>
<keyword evidence="3" id="KW-1185">Reference proteome</keyword>
<feature type="transmembrane region" description="Helical" evidence="1">
    <location>
        <begin position="44"/>
        <end position="63"/>
    </location>
</feature>
<feature type="transmembrane region" description="Helical" evidence="1">
    <location>
        <begin position="16"/>
        <end position="38"/>
    </location>
</feature>
<evidence type="ECO:0000256" key="1">
    <source>
        <dbReference type="SAM" id="Phobius"/>
    </source>
</evidence>
<dbReference type="InterPro" id="IPR036259">
    <property type="entry name" value="MFS_trans_sf"/>
</dbReference>
<proteinExistence type="predicted"/>
<accession>A0A8X8KJW5</accession>
<dbReference type="SUPFAM" id="SSF103473">
    <property type="entry name" value="MFS general substrate transporter"/>
    <property type="match status" value="1"/>
</dbReference>
<dbReference type="Gene3D" id="1.20.1250.20">
    <property type="entry name" value="MFS general substrate transporter like domains"/>
    <property type="match status" value="1"/>
</dbReference>
<evidence type="ECO:0000313" key="2">
    <source>
        <dbReference type="EMBL" id="MCM5673531.1"/>
    </source>
</evidence>
<feature type="non-terminal residue" evidence="2">
    <location>
        <position position="1"/>
    </location>
</feature>
<reference evidence="2 3" key="1">
    <citation type="submission" date="2022-06" db="EMBL/GenBank/DDBJ databases">
        <title>Staphylococcus hominis ShoR14 genome sequence.</title>
        <authorList>
            <person name="Yeo C.C."/>
            <person name="Chew C.H."/>
            <person name="Che Hamzah A.M."/>
            <person name="Al-Trad E.I."/>
        </authorList>
    </citation>
    <scope>NUCLEOTIDE SEQUENCE [LARGE SCALE GENOMIC DNA]</scope>
    <source>
        <strain evidence="2 3">ShoR14</strain>
    </source>
</reference>
<keyword evidence="1" id="KW-0812">Transmembrane</keyword>
<evidence type="ECO:0000313" key="3">
    <source>
        <dbReference type="Proteomes" id="UP000665944"/>
    </source>
</evidence>
<name>A0A8X8KJW5_STAHO</name>
<gene>
    <name evidence="2" type="ORF">J7T32_012450</name>
</gene>
<comment type="caution">
    <text evidence="2">The sequence shown here is derived from an EMBL/GenBank/DDBJ whole genome shotgun (WGS) entry which is preliminary data.</text>
</comment>